<evidence type="ECO:0000313" key="7">
    <source>
        <dbReference type="EMBL" id="KAJ4456126.1"/>
    </source>
</evidence>
<evidence type="ECO:0000256" key="5">
    <source>
        <dbReference type="SAM" id="MobiDB-lite"/>
    </source>
</evidence>
<comment type="caution">
    <text evidence="4">Lacks conserved residue(s) required for the propagation of feature annotation.</text>
</comment>
<dbReference type="SMART" id="SM00181">
    <property type="entry name" value="EGF"/>
    <property type="match status" value="2"/>
</dbReference>
<feature type="compositionally biased region" description="Low complexity" evidence="5">
    <location>
        <begin position="1232"/>
        <end position="1249"/>
    </location>
</feature>
<evidence type="ECO:0000256" key="1">
    <source>
        <dbReference type="ARBA" id="ARBA00022536"/>
    </source>
</evidence>
<feature type="compositionally biased region" description="Acidic residues" evidence="5">
    <location>
        <begin position="1132"/>
        <end position="1141"/>
    </location>
</feature>
<feature type="region of interest" description="Disordered" evidence="5">
    <location>
        <begin position="1034"/>
        <end position="1070"/>
    </location>
</feature>
<dbReference type="Gene3D" id="2.10.25.10">
    <property type="entry name" value="Laminin"/>
    <property type="match status" value="1"/>
</dbReference>
<dbReference type="InterPro" id="IPR051022">
    <property type="entry name" value="Notch_Cell-Fate_Det"/>
</dbReference>
<feature type="region of interest" description="Disordered" evidence="5">
    <location>
        <begin position="1103"/>
        <end position="1164"/>
    </location>
</feature>
<dbReference type="PROSITE" id="PS01186">
    <property type="entry name" value="EGF_2"/>
    <property type="match status" value="2"/>
</dbReference>
<proteinExistence type="predicted"/>
<organism evidence="7 8">
    <name type="scientific">Paratrimastix pyriformis</name>
    <dbReference type="NCBI Taxonomy" id="342808"/>
    <lineage>
        <taxon>Eukaryota</taxon>
        <taxon>Metamonada</taxon>
        <taxon>Preaxostyla</taxon>
        <taxon>Paratrimastigidae</taxon>
        <taxon>Paratrimastix</taxon>
    </lineage>
</organism>
<accession>A0ABQ8UCF7</accession>
<protein>
    <recommendedName>
        <fullName evidence="6">EGF-like domain-containing protein</fullName>
    </recommendedName>
</protein>
<feature type="compositionally biased region" description="Pro residues" evidence="5">
    <location>
        <begin position="1054"/>
        <end position="1066"/>
    </location>
</feature>
<feature type="compositionally biased region" description="Polar residues" evidence="5">
    <location>
        <begin position="533"/>
        <end position="554"/>
    </location>
</feature>
<dbReference type="InterPro" id="IPR000742">
    <property type="entry name" value="EGF"/>
</dbReference>
<evidence type="ECO:0000256" key="3">
    <source>
        <dbReference type="ARBA" id="ARBA00023157"/>
    </source>
</evidence>
<comment type="caution">
    <text evidence="7">The sequence shown here is derived from an EMBL/GenBank/DDBJ whole genome shotgun (WGS) entry which is preliminary data.</text>
</comment>
<dbReference type="PROSITE" id="PS00022">
    <property type="entry name" value="EGF_1"/>
    <property type="match status" value="2"/>
</dbReference>
<sequence length="1292" mass="132750">MQSASDLSPSIDPGTSLTQFNTTAIQGTPHTTTVTARDAYGNLVPCSNATAAGTFELAWDGAAPADLTWSCNGTAFVATFSPVDDANHTLHVSTLADGRNVTGGSNVQVTVVPASALVFTRVALTSTNPAAHWARPGDWLCLNLTANLPLVGPPSLLLAGEPVLATGAGTRWSAARQLGPTDPEGPLGFAVTSAWDRTGRVALAVRPVTNCTAQEAEQCRIVYDRTAPRLEEVVFASSNANPRIASPGDTVTLRFTASEPHPAVSIAGRPAPVRSLTASDLRTFAAEVTLAASDPLGPVAFAVANLWDPAGNPGQPASNATQGPSLIYYACNAQGREMHLFTPVHPPTRPGSACTIDSDCGPAGGRCVTSGPLVLVCQCPPGWSGPQCQVLEGNCTSDADCQHSGRCLGAPPARNCTCELGWAGAQCQDQVDDVYYCHTDPECRLAGDKGATCAANETAVAADAGGWRAVRVWTCRCSEGVKGGGTSGQACTPTSLGWLVPVVAGPGLAIVPQPTAAFTASSSPTTTLAGGMVTSNPLTGTPKSASPLTAQTSPDGPPDYVTDTQEGDLPSRRLVEYADGDLGMVVAAAGKRQAAVSDLVREALALPKPPTAARSKAARPRLAALSPAPEGLPSAVTVDDLASPLPTLVPNLPFTDTTAVALAPFTALPPPSSTPSNRRPSDVSTLPPGIPCAYSPRLSVGSRIAAATADRNSIASATEAAIPSYDVTTRMSRSSSLPESTAVAEPHGIAALQMVASDEKPDEELEGKRYPAEPPKYDADAAADEGTAAADGEAVPVPAPVREQLLPLLWLYCSCWCPRPAFALVVLFVLLSPPSLCFDCPVRVVVPAQPLLWLSCSCCCPRPAFALIVLFVLVSPPSLCFGCPVRVGVPAQTLLWLSCSCWCPRAQQNSISILSCADPYSHQPPKKIRSVHFSRSISVSLQLQRLLAKAAADDPSVAMPPVNQVVTNKRLAEPAHSLVQQAIAVDPTLKEPGTPLAPPAPAAITPRRPLVSLTSPLSLLDVLSAPAAPPPITSIRAPLHRPPAPEPLALVPESTPPPTASSPPPVTLADPGELAAFLRRAPEAAAPLPQGSMSLPPALALAAPAAAPQPADTDDDAAGSPAPAVVDLAGGDGDDDNDDDGNPLSRTIGLRLAGGPPAPGPSSRRLEQLTSLFARPPSAMTSPRPAFAAGQLMALLDPNAPPPSLAAASAAALMLRSNDDEDENDGAPTRVAASPPSFASPGSSGPLSPRRYGDGNVIRPPVSACGYALPNPIRVCSPPLNPRTVLFSPLAA</sequence>
<gene>
    <name evidence="7" type="ORF">PAPYR_8763</name>
</gene>
<dbReference type="PROSITE" id="PS50026">
    <property type="entry name" value="EGF_3"/>
    <property type="match status" value="2"/>
</dbReference>
<dbReference type="Proteomes" id="UP001141327">
    <property type="component" value="Unassembled WGS sequence"/>
</dbReference>
<reference evidence="7" key="1">
    <citation type="journal article" date="2022" name="bioRxiv">
        <title>Genomics of Preaxostyla Flagellates Illuminates Evolutionary Transitions and the Path Towards Mitochondrial Loss.</title>
        <authorList>
            <person name="Novak L.V.F."/>
            <person name="Treitli S.C."/>
            <person name="Pyrih J."/>
            <person name="Halakuc P."/>
            <person name="Pipaliya S.V."/>
            <person name="Vacek V."/>
            <person name="Brzon O."/>
            <person name="Soukal P."/>
            <person name="Eme L."/>
            <person name="Dacks J.B."/>
            <person name="Karnkowska A."/>
            <person name="Elias M."/>
            <person name="Hampl V."/>
        </authorList>
    </citation>
    <scope>NUCLEOTIDE SEQUENCE</scope>
    <source>
        <strain evidence="7">RCP-MX</strain>
    </source>
</reference>
<evidence type="ECO:0000256" key="4">
    <source>
        <dbReference type="PROSITE-ProRule" id="PRU00076"/>
    </source>
</evidence>
<feature type="region of interest" description="Disordered" evidence="5">
    <location>
        <begin position="1219"/>
        <end position="1254"/>
    </location>
</feature>
<evidence type="ECO:0000256" key="2">
    <source>
        <dbReference type="ARBA" id="ARBA00022737"/>
    </source>
</evidence>
<feature type="region of interest" description="Disordered" evidence="5">
    <location>
        <begin position="665"/>
        <end position="688"/>
    </location>
</feature>
<dbReference type="EMBL" id="JAPMOS010000081">
    <property type="protein sequence ID" value="KAJ4456126.1"/>
    <property type="molecule type" value="Genomic_DNA"/>
</dbReference>
<feature type="region of interest" description="Disordered" evidence="5">
    <location>
        <begin position="528"/>
        <end position="566"/>
    </location>
</feature>
<dbReference type="PANTHER" id="PTHR24049">
    <property type="entry name" value="CRUMBS FAMILY MEMBER"/>
    <property type="match status" value="1"/>
</dbReference>
<feature type="disulfide bond" evidence="4">
    <location>
        <begin position="418"/>
        <end position="427"/>
    </location>
</feature>
<feature type="domain" description="EGF-like" evidence="6">
    <location>
        <begin position="350"/>
        <end position="389"/>
    </location>
</feature>
<keyword evidence="1 4" id="KW-0245">EGF-like domain</keyword>
<keyword evidence="2" id="KW-0677">Repeat</keyword>
<feature type="disulfide bond" evidence="4">
    <location>
        <begin position="379"/>
        <end position="388"/>
    </location>
</feature>
<feature type="region of interest" description="Disordered" evidence="5">
    <location>
        <begin position="757"/>
        <end position="778"/>
    </location>
</feature>
<evidence type="ECO:0000259" key="6">
    <source>
        <dbReference type="PROSITE" id="PS50026"/>
    </source>
</evidence>
<name>A0ABQ8UCF7_9EUKA</name>
<evidence type="ECO:0000313" key="8">
    <source>
        <dbReference type="Proteomes" id="UP001141327"/>
    </source>
</evidence>
<feature type="domain" description="EGF-like" evidence="6">
    <location>
        <begin position="391"/>
        <end position="428"/>
    </location>
</feature>
<keyword evidence="3 4" id="KW-1015">Disulfide bond</keyword>
<keyword evidence="8" id="KW-1185">Reference proteome</keyword>
<feature type="disulfide bond" evidence="4">
    <location>
        <begin position="360"/>
        <end position="377"/>
    </location>
</feature>
<feature type="compositionally biased region" description="Basic and acidic residues" evidence="5">
    <location>
        <begin position="766"/>
        <end position="778"/>
    </location>
</feature>